<dbReference type="AlphaFoldDB" id="A0A841FQR4"/>
<dbReference type="SMART" id="SM00567">
    <property type="entry name" value="EZ_HEAT"/>
    <property type="match status" value="3"/>
</dbReference>
<gene>
    <name evidence="1" type="ORF">HNR73_005046</name>
</gene>
<protein>
    <recommendedName>
        <fullName evidence="3">HEAT repeat domain-containing protein</fullName>
    </recommendedName>
</protein>
<dbReference type="EMBL" id="JACHGT010000011">
    <property type="protein sequence ID" value="MBB6037173.1"/>
    <property type="molecule type" value="Genomic_DNA"/>
</dbReference>
<keyword evidence="2" id="KW-1185">Reference proteome</keyword>
<dbReference type="Proteomes" id="UP000548476">
    <property type="component" value="Unassembled WGS sequence"/>
</dbReference>
<dbReference type="InterPro" id="IPR016024">
    <property type="entry name" value="ARM-type_fold"/>
</dbReference>
<proteinExistence type="predicted"/>
<accession>A0A841FQR4</accession>
<reference evidence="1 2" key="1">
    <citation type="submission" date="2020-08" db="EMBL/GenBank/DDBJ databases">
        <title>Genomic Encyclopedia of Type Strains, Phase IV (KMG-IV): sequencing the most valuable type-strain genomes for metagenomic binning, comparative biology and taxonomic classification.</title>
        <authorList>
            <person name="Goeker M."/>
        </authorList>
    </citation>
    <scope>NUCLEOTIDE SEQUENCE [LARGE SCALE GENOMIC DNA]</scope>
    <source>
        <strain evidence="1 2">YIM 65646</strain>
    </source>
</reference>
<sequence>MDDPRTCVVAAYTLGWFPVEGRAHVDALLTAAADPDAGVAATAIVALGLLSGPVPEAVLIDDRGLVRWAAAVALARTRGLEAGPEVVAELTRWATGDQAEDERMPYLDGDLRGYASLALEQSAGPDAFGLLLTALGKSSGIQALNGADVALADGLP</sequence>
<evidence type="ECO:0008006" key="3">
    <source>
        <dbReference type="Google" id="ProtNLM"/>
    </source>
</evidence>
<dbReference type="InterPro" id="IPR004155">
    <property type="entry name" value="PBS_lyase_HEAT"/>
</dbReference>
<dbReference type="SUPFAM" id="SSF48371">
    <property type="entry name" value="ARM repeat"/>
    <property type="match status" value="1"/>
</dbReference>
<evidence type="ECO:0000313" key="2">
    <source>
        <dbReference type="Proteomes" id="UP000548476"/>
    </source>
</evidence>
<name>A0A841FQR4_9ACTN</name>
<comment type="caution">
    <text evidence="1">The sequence shown here is derived from an EMBL/GenBank/DDBJ whole genome shotgun (WGS) entry which is preliminary data.</text>
</comment>
<organism evidence="1 2">
    <name type="scientific">Phytomonospora endophytica</name>
    <dbReference type="NCBI Taxonomy" id="714109"/>
    <lineage>
        <taxon>Bacteria</taxon>
        <taxon>Bacillati</taxon>
        <taxon>Actinomycetota</taxon>
        <taxon>Actinomycetes</taxon>
        <taxon>Micromonosporales</taxon>
        <taxon>Micromonosporaceae</taxon>
        <taxon>Phytomonospora</taxon>
    </lineage>
</organism>
<dbReference type="InterPro" id="IPR011989">
    <property type="entry name" value="ARM-like"/>
</dbReference>
<evidence type="ECO:0000313" key="1">
    <source>
        <dbReference type="EMBL" id="MBB6037173.1"/>
    </source>
</evidence>
<dbReference type="RefSeq" id="WP_184789991.1">
    <property type="nucleotide sequence ID" value="NZ_BONT01000106.1"/>
</dbReference>
<dbReference type="Gene3D" id="1.25.10.10">
    <property type="entry name" value="Leucine-rich Repeat Variant"/>
    <property type="match status" value="1"/>
</dbReference>